<evidence type="ECO:0008006" key="3">
    <source>
        <dbReference type="Google" id="ProtNLM"/>
    </source>
</evidence>
<dbReference type="Gene3D" id="1.20.58.320">
    <property type="entry name" value="TPR-like"/>
    <property type="match status" value="1"/>
</dbReference>
<dbReference type="Gene3D" id="1.25.40.10">
    <property type="entry name" value="Tetratricopeptide repeat domain"/>
    <property type="match status" value="1"/>
</dbReference>
<dbReference type="OrthoDB" id="7593450at2"/>
<dbReference type="SUPFAM" id="SSF48452">
    <property type="entry name" value="TPR-like"/>
    <property type="match status" value="1"/>
</dbReference>
<protein>
    <recommendedName>
        <fullName evidence="3">SpoVR like family protein</fullName>
    </recommendedName>
</protein>
<name>A0A0R0AJ93_9GAMM</name>
<accession>A0A0R0AJ93</accession>
<dbReference type="RefSeq" id="WP_057646852.1">
    <property type="nucleotide sequence ID" value="NZ_LLXU01000082.1"/>
</dbReference>
<dbReference type="Proteomes" id="UP000051802">
    <property type="component" value="Unassembled WGS sequence"/>
</dbReference>
<dbReference type="InterPro" id="IPR011990">
    <property type="entry name" value="TPR-like_helical_dom_sf"/>
</dbReference>
<dbReference type="Pfam" id="PF06041">
    <property type="entry name" value="DUF924"/>
    <property type="match status" value="1"/>
</dbReference>
<evidence type="ECO:0000313" key="2">
    <source>
        <dbReference type="Proteomes" id="UP000051802"/>
    </source>
</evidence>
<dbReference type="EMBL" id="LLXU01000082">
    <property type="protein sequence ID" value="KRG42306.1"/>
    <property type="molecule type" value="Genomic_DNA"/>
</dbReference>
<sequence length="185" mass="21001">MPRSQIARQIAEVLEFWETAGPERWFGRNESFDANFRSHFLDAHHAAARREHEDWMDSANGALALLILLDQFPRNCFRDSAHAYATDGLALHYAKRAVAAGFDFDVAPSLRMFFYLPYEHSEDAAEQARSVELHQGLPEADADKWALLHQDIIIRFGRFPHRNAALGRETTAAEQQFLDEGGFAG</sequence>
<proteinExistence type="predicted"/>
<gene>
    <name evidence="1" type="ORF">ARC20_11005</name>
</gene>
<dbReference type="AlphaFoldDB" id="A0A0R0AJ93"/>
<keyword evidence="2" id="KW-1185">Reference proteome</keyword>
<organism evidence="1 2">
    <name type="scientific">Stenotrophomonas panacihumi</name>
    <dbReference type="NCBI Taxonomy" id="676599"/>
    <lineage>
        <taxon>Bacteria</taxon>
        <taxon>Pseudomonadati</taxon>
        <taxon>Pseudomonadota</taxon>
        <taxon>Gammaproteobacteria</taxon>
        <taxon>Lysobacterales</taxon>
        <taxon>Lysobacteraceae</taxon>
        <taxon>Stenotrophomonas</taxon>
    </lineage>
</organism>
<dbReference type="STRING" id="676599.ARC20_11005"/>
<dbReference type="InterPro" id="IPR010323">
    <property type="entry name" value="DUF924"/>
</dbReference>
<reference evidence="1 2" key="1">
    <citation type="submission" date="2015-10" db="EMBL/GenBank/DDBJ databases">
        <title>Genome sequencing and analysis of members of genus Stenotrophomonas.</title>
        <authorList>
            <person name="Patil P.P."/>
            <person name="Midha S."/>
            <person name="Patil P.B."/>
        </authorList>
    </citation>
    <scope>NUCLEOTIDE SEQUENCE [LARGE SCALE GENOMIC DNA]</scope>
    <source>
        <strain evidence="1 2">JCM 16536</strain>
    </source>
</reference>
<evidence type="ECO:0000313" key="1">
    <source>
        <dbReference type="EMBL" id="KRG42306.1"/>
    </source>
</evidence>
<comment type="caution">
    <text evidence="1">The sequence shown here is derived from an EMBL/GenBank/DDBJ whole genome shotgun (WGS) entry which is preliminary data.</text>
</comment>